<dbReference type="OrthoDB" id="2266637at2759"/>
<dbReference type="AlphaFoldDB" id="A0A8S3W465"/>
<proteinExistence type="predicted"/>
<sequence>MTTSLPASSGRKKPFIIHKQAREMARNVLQMCVEEKKENKFAFPVNNALDRAARYTGLTKRTLSRIQTEAKNGPLHSPSKKGKSCNKMGNLNVDDFDRSVIHRCIEEFYLTKNIVPTCPKLLAAIREKINFPWGDYKFTKTSKENGL</sequence>
<dbReference type="Proteomes" id="UP000691718">
    <property type="component" value="Unassembled WGS sequence"/>
</dbReference>
<reference evidence="1" key="1">
    <citation type="submission" date="2021-04" db="EMBL/GenBank/DDBJ databases">
        <authorList>
            <person name="Tunstrom K."/>
        </authorList>
    </citation>
    <scope>NUCLEOTIDE SEQUENCE</scope>
</reference>
<evidence type="ECO:0000313" key="1">
    <source>
        <dbReference type="EMBL" id="CAG4940218.1"/>
    </source>
</evidence>
<gene>
    <name evidence="1" type="ORF">PAPOLLO_LOCUS1961</name>
</gene>
<evidence type="ECO:0000313" key="2">
    <source>
        <dbReference type="Proteomes" id="UP000691718"/>
    </source>
</evidence>
<accession>A0A8S3W465</accession>
<organism evidence="1 2">
    <name type="scientific">Parnassius apollo</name>
    <name type="common">Apollo butterfly</name>
    <name type="synonym">Papilio apollo</name>
    <dbReference type="NCBI Taxonomy" id="110799"/>
    <lineage>
        <taxon>Eukaryota</taxon>
        <taxon>Metazoa</taxon>
        <taxon>Ecdysozoa</taxon>
        <taxon>Arthropoda</taxon>
        <taxon>Hexapoda</taxon>
        <taxon>Insecta</taxon>
        <taxon>Pterygota</taxon>
        <taxon>Neoptera</taxon>
        <taxon>Endopterygota</taxon>
        <taxon>Lepidoptera</taxon>
        <taxon>Glossata</taxon>
        <taxon>Ditrysia</taxon>
        <taxon>Papilionoidea</taxon>
        <taxon>Papilionidae</taxon>
        <taxon>Parnassiinae</taxon>
        <taxon>Parnassini</taxon>
        <taxon>Parnassius</taxon>
        <taxon>Parnassius</taxon>
    </lineage>
</organism>
<keyword evidence="2" id="KW-1185">Reference proteome</keyword>
<dbReference type="EMBL" id="CAJQZP010000141">
    <property type="protein sequence ID" value="CAG4940218.1"/>
    <property type="molecule type" value="Genomic_DNA"/>
</dbReference>
<name>A0A8S3W465_PARAO</name>
<protein>
    <submittedName>
        <fullName evidence="1">(apollo) hypothetical protein</fullName>
    </submittedName>
</protein>
<comment type="caution">
    <text evidence="1">The sequence shown here is derived from an EMBL/GenBank/DDBJ whole genome shotgun (WGS) entry which is preliminary data.</text>
</comment>